<feature type="non-terminal residue" evidence="1">
    <location>
        <position position="1"/>
    </location>
</feature>
<sequence length="243" mass="28576">AKSDWVLKIFNDLKPHLIRIIKKLDSSSNKPNQEILKKFYDPEKQWDFSVEVLKKLNYSFEFGRQDKSTHPFTTSLSSTDTRITTRIWENFLPACLFGTIHECGHALYEMGFDNEIHDTILADGTSLGIHESQSRLWENMVGRSREFWRYWYPILQKYFPENLKNFPEEEFYRSINSVQPSLIRVEADEVTYSLHIILRYEIEKDLIGENILVSELPQIWNDKMETLLGIIPPDDAKGVLQDV</sequence>
<protein>
    <recommendedName>
        <fullName evidence="2">Carboxypeptidase M32</fullName>
    </recommendedName>
</protein>
<dbReference type="GO" id="GO:0006508">
    <property type="term" value="P:proteolysis"/>
    <property type="evidence" value="ECO:0007669"/>
    <property type="project" value="InterPro"/>
</dbReference>
<dbReference type="GO" id="GO:0004181">
    <property type="term" value="F:metallocarboxypeptidase activity"/>
    <property type="evidence" value="ECO:0007669"/>
    <property type="project" value="InterPro"/>
</dbReference>
<dbReference type="SUPFAM" id="SSF55486">
    <property type="entry name" value="Metalloproteases ('zincins'), catalytic domain"/>
    <property type="match status" value="1"/>
</dbReference>
<reference evidence="1" key="1">
    <citation type="journal article" date="2014" name="Front. Microbiol.">
        <title>High frequency of phylogenetically diverse reductive dehalogenase-homologous genes in deep subseafloor sedimentary metagenomes.</title>
        <authorList>
            <person name="Kawai M."/>
            <person name="Futagami T."/>
            <person name="Toyoda A."/>
            <person name="Takaki Y."/>
            <person name="Nishi S."/>
            <person name="Hori S."/>
            <person name="Arai W."/>
            <person name="Tsubouchi T."/>
            <person name="Morono Y."/>
            <person name="Uchiyama I."/>
            <person name="Ito T."/>
            <person name="Fujiyama A."/>
            <person name="Inagaki F."/>
            <person name="Takami H."/>
        </authorList>
    </citation>
    <scope>NUCLEOTIDE SEQUENCE</scope>
    <source>
        <strain evidence="1">Expedition CK06-06</strain>
    </source>
</reference>
<feature type="non-terminal residue" evidence="1">
    <location>
        <position position="243"/>
    </location>
</feature>
<evidence type="ECO:0008006" key="2">
    <source>
        <dbReference type="Google" id="ProtNLM"/>
    </source>
</evidence>
<name>X1K4Q2_9ZZZZ</name>
<dbReference type="PANTHER" id="PTHR34217">
    <property type="entry name" value="METAL-DEPENDENT CARBOXYPEPTIDASE"/>
    <property type="match status" value="1"/>
</dbReference>
<organism evidence="1">
    <name type="scientific">marine sediment metagenome</name>
    <dbReference type="NCBI Taxonomy" id="412755"/>
    <lineage>
        <taxon>unclassified sequences</taxon>
        <taxon>metagenomes</taxon>
        <taxon>ecological metagenomes</taxon>
    </lineage>
</organism>
<evidence type="ECO:0000313" key="1">
    <source>
        <dbReference type="EMBL" id="GAH88620.1"/>
    </source>
</evidence>
<dbReference type="EMBL" id="BARU01038857">
    <property type="protein sequence ID" value="GAH88620.1"/>
    <property type="molecule type" value="Genomic_DNA"/>
</dbReference>
<proteinExistence type="predicted"/>
<dbReference type="PROSITE" id="PS52034">
    <property type="entry name" value="PEPTIDASE_M32"/>
    <property type="match status" value="1"/>
</dbReference>
<dbReference type="InterPro" id="IPR001333">
    <property type="entry name" value="Peptidase_M32_Taq"/>
</dbReference>
<dbReference type="Pfam" id="PF02074">
    <property type="entry name" value="Peptidase_M32"/>
    <property type="match status" value="1"/>
</dbReference>
<dbReference type="PRINTS" id="PR00998">
    <property type="entry name" value="CRBOXYPTASET"/>
</dbReference>
<dbReference type="Gene3D" id="1.10.1370.30">
    <property type="match status" value="1"/>
</dbReference>
<comment type="caution">
    <text evidence="1">The sequence shown here is derived from an EMBL/GenBank/DDBJ whole genome shotgun (WGS) entry which is preliminary data.</text>
</comment>
<dbReference type="PANTHER" id="PTHR34217:SF1">
    <property type="entry name" value="CARBOXYPEPTIDASE 1"/>
    <property type="match status" value="1"/>
</dbReference>
<gene>
    <name evidence="1" type="ORF">S03H2_60319</name>
</gene>
<accession>X1K4Q2</accession>
<dbReference type="AlphaFoldDB" id="X1K4Q2"/>